<keyword evidence="2" id="KW-1185">Reference proteome</keyword>
<evidence type="ECO:0000313" key="2">
    <source>
        <dbReference type="Proteomes" id="UP000245916"/>
    </source>
</evidence>
<dbReference type="AlphaFoldDB" id="A0A2U2J1V5"/>
<reference evidence="1 2" key="1">
    <citation type="submission" date="2018-05" db="EMBL/GenBank/DDBJ databases">
        <title>Genome of Sphingosinicella humi QZX222.</title>
        <authorList>
            <person name="Qiao Z."/>
            <person name="Wang G."/>
        </authorList>
    </citation>
    <scope>NUCLEOTIDE SEQUENCE [LARGE SCALE GENOMIC DNA]</scope>
    <source>
        <strain evidence="1 2">QZX222</strain>
    </source>
</reference>
<dbReference type="Proteomes" id="UP000245916">
    <property type="component" value="Unassembled WGS sequence"/>
</dbReference>
<organism evidence="1 2">
    <name type="scientific">Allosphingosinicella humi</name>
    <dbReference type="NCBI Taxonomy" id="2068657"/>
    <lineage>
        <taxon>Bacteria</taxon>
        <taxon>Pseudomonadati</taxon>
        <taxon>Pseudomonadota</taxon>
        <taxon>Alphaproteobacteria</taxon>
        <taxon>Sphingomonadales</taxon>
        <taxon>Sphingomonadaceae</taxon>
        <taxon>Allosphingosinicella</taxon>
    </lineage>
</organism>
<proteinExistence type="predicted"/>
<sequence>MRVLPKYRQGKKLHPSIRKWMMTKSDQIQFHSNRAMQEFDSALRANSEKAARAHFGLSALHLQSLRRLHAPEDSTPPQPVLEIAS</sequence>
<gene>
    <name evidence="1" type="ORF">DF286_05100</name>
</gene>
<protein>
    <submittedName>
        <fullName evidence="1">Uncharacterized protein</fullName>
    </submittedName>
</protein>
<evidence type="ECO:0000313" key="1">
    <source>
        <dbReference type="EMBL" id="PWG02306.1"/>
    </source>
</evidence>
<name>A0A2U2J1V5_9SPHN</name>
<comment type="caution">
    <text evidence="1">The sequence shown here is derived from an EMBL/GenBank/DDBJ whole genome shotgun (WGS) entry which is preliminary data.</text>
</comment>
<accession>A0A2U2J1V5</accession>
<dbReference type="EMBL" id="QFFF01000001">
    <property type="protein sequence ID" value="PWG02306.1"/>
    <property type="molecule type" value="Genomic_DNA"/>
</dbReference>